<keyword evidence="9" id="KW-1185">Reference proteome</keyword>
<keyword evidence="3 6" id="KW-0808">Transferase</keyword>
<dbReference type="InterPro" id="IPR050161">
    <property type="entry name" value="Siro_Cobalamin_biosynth"/>
</dbReference>
<gene>
    <name evidence="8" type="primary">cobA</name>
    <name evidence="8" type="ORF">ACFOGI_14410</name>
</gene>
<dbReference type="EMBL" id="JBHRSA010000051">
    <property type="protein sequence ID" value="MFC3041438.1"/>
    <property type="molecule type" value="Genomic_DNA"/>
</dbReference>
<dbReference type="PROSITE" id="PS00840">
    <property type="entry name" value="SUMT_2"/>
    <property type="match status" value="1"/>
</dbReference>
<keyword evidence="5" id="KW-0627">Porphyrin biosynthesis</keyword>
<evidence type="ECO:0000259" key="7">
    <source>
        <dbReference type="Pfam" id="PF00590"/>
    </source>
</evidence>
<dbReference type="NCBIfam" id="NF004790">
    <property type="entry name" value="PRK06136.1"/>
    <property type="match status" value="1"/>
</dbReference>
<dbReference type="InterPro" id="IPR006366">
    <property type="entry name" value="CobA/CysG_C"/>
</dbReference>
<organism evidence="8 9">
    <name type="scientific">Virgibacillus xinjiangensis</name>
    <dbReference type="NCBI Taxonomy" id="393090"/>
    <lineage>
        <taxon>Bacteria</taxon>
        <taxon>Bacillati</taxon>
        <taxon>Bacillota</taxon>
        <taxon>Bacilli</taxon>
        <taxon>Bacillales</taxon>
        <taxon>Bacillaceae</taxon>
        <taxon>Virgibacillus</taxon>
    </lineage>
</organism>
<name>A0ABV7CYR4_9BACI</name>
<dbReference type="NCBIfam" id="TIGR01469">
    <property type="entry name" value="cobA_cysG_Cterm"/>
    <property type="match status" value="1"/>
</dbReference>
<dbReference type="RefSeq" id="WP_390274018.1">
    <property type="nucleotide sequence ID" value="NZ_JBHRSA010000051.1"/>
</dbReference>
<dbReference type="EC" id="2.1.1.107" evidence="1"/>
<evidence type="ECO:0000256" key="1">
    <source>
        <dbReference type="ARBA" id="ARBA00012162"/>
    </source>
</evidence>
<dbReference type="GO" id="GO:0004851">
    <property type="term" value="F:uroporphyrin-III C-methyltransferase activity"/>
    <property type="evidence" value="ECO:0007669"/>
    <property type="project" value="UniProtKB-EC"/>
</dbReference>
<comment type="caution">
    <text evidence="8">The sequence shown here is derived from an EMBL/GenBank/DDBJ whole genome shotgun (WGS) entry which is preliminary data.</text>
</comment>
<dbReference type="Gene3D" id="3.40.1010.10">
    <property type="entry name" value="Cobalt-precorrin-4 Transmethylase, Domain 1"/>
    <property type="match status" value="1"/>
</dbReference>
<dbReference type="InterPro" id="IPR035996">
    <property type="entry name" value="4pyrrol_Methylase_sf"/>
</dbReference>
<keyword evidence="2 6" id="KW-0489">Methyltransferase</keyword>
<dbReference type="PANTHER" id="PTHR45790:SF3">
    <property type="entry name" value="S-ADENOSYL-L-METHIONINE-DEPENDENT UROPORPHYRINOGEN III METHYLTRANSFERASE, CHLOROPLASTIC"/>
    <property type="match status" value="1"/>
</dbReference>
<reference evidence="9" key="1">
    <citation type="journal article" date="2019" name="Int. J. Syst. Evol. Microbiol.">
        <title>The Global Catalogue of Microorganisms (GCM) 10K type strain sequencing project: providing services to taxonomists for standard genome sequencing and annotation.</title>
        <authorList>
            <consortium name="The Broad Institute Genomics Platform"/>
            <consortium name="The Broad Institute Genome Sequencing Center for Infectious Disease"/>
            <person name="Wu L."/>
            <person name="Ma J."/>
        </authorList>
    </citation>
    <scope>NUCLEOTIDE SEQUENCE [LARGE SCALE GENOMIC DNA]</scope>
    <source>
        <strain evidence="9">KCTC 13128</strain>
    </source>
</reference>
<evidence type="ECO:0000256" key="2">
    <source>
        <dbReference type="ARBA" id="ARBA00022603"/>
    </source>
</evidence>
<dbReference type="InterPro" id="IPR014776">
    <property type="entry name" value="4pyrrole_Mease_sub2"/>
</dbReference>
<evidence type="ECO:0000313" key="9">
    <source>
        <dbReference type="Proteomes" id="UP001595279"/>
    </source>
</evidence>
<dbReference type="InterPro" id="IPR014777">
    <property type="entry name" value="4pyrrole_Mease_sub1"/>
</dbReference>
<dbReference type="SUPFAM" id="SSF53790">
    <property type="entry name" value="Tetrapyrrole methylase"/>
    <property type="match status" value="1"/>
</dbReference>
<dbReference type="InterPro" id="IPR003043">
    <property type="entry name" value="Uropor_MeTrfase_CS"/>
</dbReference>
<dbReference type="Gene3D" id="3.30.950.10">
    <property type="entry name" value="Methyltransferase, Cobalt-precorrin-4 Transmethylase, Domain 2"/>
    <property type="match status" value="1"/>
</dbReference>
<protein>
    <recommendedName>
        <fullName evidence="1">uroporphyrinogen-III C-methyltransferase</fullName>
        <ecNumber evidence="1">2.1.1.107</ecNumber>
    </recommendedName>
</protein>
<comment type="similarity">
    <text evidence="6">Belongs to the precorrin methyltransferase family.</text>
</comment>
<keyword evidence="4" id="KW-0949">S-adenosyl-L-methionine</keyword>
<evidence type="ECO:0000313" key="8">
    <source>
        <dbReference type="EMBL" id="MFC3041438.1"/>
    </source>
</evidence>
<dbReference type="GO" id="GO:0032259">
    <property type="term" value="P:methylation"/>
    <property type="evidence" value="ECO:0007669"/>
    <property type="project" value="UniProtKB-KW"/>
</dbReference>
<dbReference type="Proteomes" id="UP001595279">
    <property type="component" value="Unassembled WGS sequence"/>
</dbReference>
<evidence type="ECO:0000256" key="6">
    <source>
        <dbReference type="RuleBase" id="RU003960"/>
    </source>
</evidence>
<dbReference type="PANTHER" id="PTHR45790">
    <property type="entry name" value="SIROHEME SYNTHASE-RELATED"/>
    <property type="match status" value="1"/>
</dbReference>
<evidence type="ECO:0000256" key="4">
    <source>
        <dbReference type="ARBA" id="ARBA00022691"/>
    </source>
</evidence>
<dbReference type="PROSITE" id="PS00839">
    <property type="entry name" value="SUMT_1"/>
    <property type="match status" value="1"/>
</dbReference>
<dbReference type="InterPro" id="IPR000878">
    <property type="entry name" value="4pyrrol_Mease"/>
</dbReference>
<proteinExistence type="inferred from homology"/>
<sequence length="258" mass="28134">MGKVYLVGAGPGDPDLITVKGLKAIQEADVILFDRLINEELLQHASEFAELIFCGKRPDQHSLTQEKINELLCAYAKQGKVVTRLKGGDPFIFGRGGEEAEELSRHGVPFEIVPGITSGSAAAAYAGIPLTHRNYSSSVAFVSGVSKQDGASESYWEHLAQGPDTLCVYMGVKKLPEICGKLMQYGKEPSTPIALIHWGTTEDQQTVTGTLADIREKSHLIQNPSMIVIGEVVRLRDQLKWFEDTPVQELFPAEAIVG</sequence>
<accession>A0ABV7CYR4</accession>
<feature type="domain" description="Tetrapyrrole methylase" evidence="7">
    <location>
        <begin position="3"/>
        <end position="214"/>
    </location>
</feature>
<evidence type="ECO:0000256" key="3">
    <source>
        <dbReference type="ARBA" id="ARBA00022679"/>
    </source>
</evidence>
<dbReference type="CDD" id="cd11642">
    <property type="entry name" value="SUMT"/>
    <property type="match status" value="1"/>
</dbReference>
<evidence type="ECO:0000256" key="5">
    <source>
        <dbReference type="ARBA" id="ARBA00023244"/>
    </source>
</evidence>
<dbReference type="Pfam" id="PF00590">
    <property type="entry name" value="TP_methylase"/>
    <property type="match status" value="1"/>
</dbReference>